<reference evidence="6" key="1">
    <citation type="journal article" date="2021" name="Front. Microbiol.">
        <title>Comprehensive Comparative Genomics and Phenotyping of Methylobacterium Species.</title>
        <authorList>
            <person name="Alessa O."/>
            <person name="Ogura Y."/>
            <person name="Fujitani Y."/>
            <person name="Takami H."/>
            <person name="Hayashi T."/>
            <person name="Sahin N."/>
            <person name="Tani A."/>
        </authorList>
    </citation>
    <scope>NUCLEOTIDE SEQUENCE</scope>
    <source>
        <strain evidence="6">DSM 17168</strain>
    </source>
</reference>
<comment type="pathway">
    <text evidence="5">Isoprenoid biosynthesis; isopentenyl diphosphate biosynthesis via DXP pathway; isopentenyl diphosphate from 1-deoxy-D-xylulose 5-phosphate: step 6/6.</text>
</comment>
<dbReference type="EMBL" id="BPQQ01000015">
    <property type="protein sequence ID" value="GJD99352.1"/>
    <property type="molecule type" value="Genomic_DNA"/>
</dbReference>
<feature type="binding site" evidence="5">
    <location>
        <position position="288"/>
    </location>
    <ligand>
        <name>(2E)-4-hydroxy-3-methylbut-2-enyl diphosphate</name>
        <dbReference type="ChEBI" id="CHEBI:128753"/>
    </ligand>
</feature>
<keyword evidence="5" id="KW-0560">Oxidoreductase</keyword>
<feature type="binding site" evidence="5">
    <location>
        <position position="245"/>
    </location>
    <ligand>
        <name>dimethylallyl diphosphate</name>
        <dbReference type="ChEBI" id="CHEBI:57623"/>
    </ligand>
</feature>
<gene>
    <name evidence="6" type="primary">ispH_1</name>
    <name evidence="5" type="synonym">ispH</name>
    <name evidence="6" type="ORF">GMJLKIPL_1268</name>
</gene>
<evidence type="ECO:0000256" key="4">
    <source>
        <dbReference type="ARBA" id="ARBA00023014"/>
    </source>
</evidence>
<feature type="binding site" evidence="5">
    <location>
        <position position="246"/>
    </location>
    <ligand>
        <name>isopentenyl diphosphate</name>
        <dbReference type="ChEBI" id="CHEBI:128769"/>
    </ligand>
</feature>
<keyword evidence="1 5" id="KW-0004">4Fe-4S</keyword>
<feature type="binding site" evidence="5">
    <location>
        <position position="146"/>
    </location>
    <ligand>
        <name>isopentenyl diphosphate</name>
        <dbReference type="ChEBI" id="CHEBI:128769"/>
    </ligand>
</feature>
<dbReference type="NCBIfam" id="NF002190">
    <property type="entry name" value="PRK01045.1-4"/>
    <property type="match status" value="1"/>
</dbReference>
<feature type="binding site" evidence="5">
    <location>
        <position position="63"/>
    </location>
    <ligand>
        <name>isopentenyl diphosphate</name>
        <dbReference type="ChEBI" id="CHEBI:128769"/>
    </ligand>
</feature>
<comment type="catalytic activity">
    <reaction evidence="5">
        <text>isopentenyl diphosphate + 2 oxidized [2Fe-2S]-[ferredoxin] + H2O = (2E)-4-hydroxy-3-methylbut-2-enyl diphosphate + 2 reduced [2Fe-2S]-[ferredoxin] + 2 H(+)</text>
        <dbReference type="Rhea" id="RHEA:24488"/>
        <dbReference type="Rhea" id="RHEA-COMP:10000"/>
        <dbReference type="Rhea" id="RHEA-COMP:10001"/>
        <dbReference type="ChEBI" id="CHEBI:15377"/>
        <dbReference type="ChEBI" id="CHEBI:15378"/>
        <dbReference type="ChEBI" id="CHEBI:33737"/>
        <dbReference type="ChEBI" id="CHEBI:33738"/>
        <dbReference type="ChEBI" id="CHEBI:128753"/>
        <dbReference type="ChEBI" id="CHEBI:128769"/>
        <dbReference type="EC" id="1.17.7.4"/>
    </reaction>
</comment>
<dbReference type="NCBIfam" id="TIGR00216">
    <property type="entry name" value="ispH_lytB"/>
    <property type="match status" value="1"/>
</dbReference>
<feature type="binding site" evidence="5">
    <location>
        <position position="288"/>
    </location>
    <ligand>
        <name>dimethylallyl diphosphate</name>
        <dbReference type="ChEBI" id="CHEBI:57623"/>
    </ligand>
</feature>
<feature type="binding site" evidence="5">
    <location>
        <position position="244"/>
    </location>
    <ligand>
        <name>dimethylallyl diphosphate</name>
        <dbReference type="ChEBI" id="CHEBI:57623"/>
    </ligand>
</feature>
<evidence type="ECO:0000256" key="5">
    <source>
        <dbReference type="HAMAP-Rule" id="MF_00191"/>
    </source>
</evidence>
<dbReference type="Proteomes" id="UP001055153">
    <property type="component" value="Unassembled WGS sequence"/>
</dbReference>
<dbReference type="HAMAP" id="MF_00191">
    <property type="entry name" value="IspH"/>
    <property type="match status" value="1"/>
</dbReference>
<comment type="catalytic activity">
    <reaction evidence="5">
        <text>dimethylallyl diphosphate + 2 oxidized [2Fe-2S]-[ferredoxin] + H2O = (2E)-4-hydroxy-3-methylbut-2-enyl diphosphate + 2 reduced [2Fe-2S]-[ferredoxin] + 2 H(+)</text>
        <dbReference type="Rhea" id="RHEA:24825"/>
        <dbReference type="Rhea" id="RHEA-COMP:10000"/>
        <dbReference type="Rhea" id="RHEA-COMP:10001"/>
        <dbReference type="ChEBI" id="CHEBI:15377"/>
        <dbReference type="ChEBI" id="CHEBI:15378"/>
        <dbReference type="ChEBI" id="CHEBI:33737"/>
        <dbReference type="ChEBI" id="CHEBI:33738"/>
        <dbReference type="ChEBI" id="CHEBI:57623"/>
        <dbReference type="ChEBI" id="CHEBI:128753"/>
        <dbReference type="EC" id="1.17.7.4"/>
    </reaction>
</comment>
<evidence type="ECO:0000313" key="6">
    <source>
        <dbReference type="EMBL" id="GJD99352.1"/>
    </source>
</evidence>
<feature type="active site" description="Proton donor" evidence="5">
    <location>
        <position position="148"/>
    </location>
</feature>
<protein>
    <recommendedName>
        <fullName evidence="5">4-hydroxy-3-methylbut-2-enyl diphosphate reductase</fullName>
        <shortName evidence="5">HMBPP reductase</shortName>
        <ecNumber evidence="5">1.17.7.4</ecNumber>
    </recommendedName>
</protein>
<feature type="binding site" evidence="5">
    <location>
        <position position="245"/>
    </location>
    <ligand>
        <name>(2E)-4-hydroxy-3-methylbut-2-enyl diphosphate</name>
        <dbReference type="ChEBI" id="CHEBI:128753"/>
    </ligand>
</feature>
<accession>A0ABQ4SAF0</accession>
<feature type="binding site" evidence="5">
    <location>
        <position position="186"/>
    </location>
    <ligand>
        <name>(2E)-4-hydroxy-3-methylbut-2-enyl diphosphate</name>
        <dbReference type="ChEBI" id="CHEBI:128753"/>
    </ligand>
</feature>
<feature type="binding site" evidence="5">
    <location>
        <position position="96"/>
    </location>
    <ligand>
        <name>dimethylallyl diphosphate</name>
        <dbReference type="ChEBI" id="CHEBI:57623"/>
    </ligand>
</feature>
<dbReference type="EC" id="1.17.7.4" evidence="5"/>
<feature type="binding site" evidence="5">
    <location>
        <position position="244"/>
    </location>
    <ligand>
        <name>(2E)-4-hydroxy-3-methylbut-2-enyl diphosphate</name>
        <dbReference type="ChEBI" id="CHEBI:128753"/>
    </ligand>
</feature>
<feature type="binding site" evidence="5">
    <location>
        <position position="146"/>
    </location>
    <ligand>
        <name>dimethylallyl diphosphate</name>
        <dbReference type="ChEBI" id="CHEBI:57623"/>
    </ligand>
</feature>
<dbReference type="Gene3D" id="3.40.50.11270">
    <property type="match status" value="1"/>
</dbReference>
<evidence type="ECO:0000256" key="1">
    <source>
        <dbReference type="ARBA" id="ARBA00022485"/>
    </source>
</evidence>
<keyword evidence="5" id="KW-0414">Isoprene biosynthesis</keyword>
<comment type="cofactor">
    <cofactor evidence="5">
        <name>[4Fe-4S] cluster</name>
        <dbReference type="ChEBI" id="CHEBI:49883"/>
    </cofactor>
    <text evidence="5">Binds 1 [4Fe-4S] cluster per subunit.</text>
</comment>
<feature type="binding site" evidence="5">
    <location>
        <position position="246"/>
    </location>
    <ligand>
        <name>dimethylallyl diphosphate</name>
        <dbReference type="ChEBI" id="CHEBI:57623"/>
    </ligand>
</feature>
<feature type="binding site" evidence="5">
    <location>
        <position position="244"/>
    </location>
    <ligand>
        <name>isopentenyl diphosphate</name>
        <dbReference type="ChEBI" id="CHEBI:128769"/>
    </ligand>
</feature>
<evidence type="ECO:0000313" key="7">
    <source>
        <dbReference type="Proteomes" id="UP001055153"/>
    </source>
</evidence>
<dbReference type="RefSeq" id="WP_238234237.1">
    <property type="nucleotide sequence ID" value="NZ_BPQQ01000015.1"/>
</dbReference>
<feature type="binding site" evidence="5">
    <location>
        <position position="63"/>
    </location>
    <ligand>
        <name>(2E)-4-hydroxy-3-methylbut-2-enyl diphosphate</name>
        <dbReference type="ChEBI" id="CHEBI:128753"/>
    </ligand>
</feature>
<feature type="binding site" evidence="5">
    <location>
        <position position="245"/>
    </location>
    <ligand>
        <name>isopentenyl diphosphate</name>
        <dbReference type="ChEBI" id="CHEBI:128769"/>
    </ligand>
</feature>
<feature type="binding site" evidence="5">
    <location>
        <position position="30"/>
    </location>
    <ligand>
        <name>[4Fe-4S] cluster</name>
        <dbReference type="ChEBI" id="CHEBI:49883"/>
    </ligand>
</feature>
<sequence length="330" mass="34511">MGNDARGSTVVGDPEQNAVRLVLAQPRGFCAGVVRAIETVEQALAQAESAGGRPVYVRHEIVHNGRVVADLKARGAHFVETLEAVPDGALTIFSAHGVPRRVEAQARARGLPIVDATCPLVAKVHAHARAYVAQGRTLVLIGHAGHVEVEGTLGQVDGPVHLVGSLADIDRLDLPAGTPLAYVTQTTLSVDDTRGLIAALRARFPDTVGPETRDICYATQNRQVAVRALAAVADLILVVGARNSSNCNRLREIAAEAGRPSHLVEGEADLDGIALGTARTIGLTAGASTPEVQVREVIAALQRRTPLAISVLDGVEERVSFALPSSLGNS</sequence>
<evidence type="ECO:0000256" key="2">
    <source>
        <dbReference type="ARBA" id="ARBA00022723"/>
    </source>
</evidence>
<feature type="binding site" evidence="5">
    <location>
        <position position="96"/>
    </location>
    <ligand>
        <name>isopentenyl diphosphate</name>
        <dbReference type="ChEBI" id="CHEBI:128769"/>
    </ligand>
</feature>
<proteinExistence type="inferred from homology"/>
<dbReference type="Gene3D" id="3.40.1010.20">
    <property type="entry name" value="4-hydroxy-3-methylbut-2-enyl diphosphate reductase, catalytic domain"/>
    <property type="match status" value="2"/>
</dbReference>
<reference evidence="6" key="2">
    <citation type="submission" date="2021-08" db="EMBL/GenBank/DDBJ databases">
        <authorList>
            <person name="Tani A."/>
            <person name="Ola A."/>
            <person name="Ogura Y."/>
            <person name="Katsura K."/>
            <person name="Hayashi T."/>
        </authorList>
    </citation>
    <scope>NUCLEOTIDE SEQUENCE</scope>
    <source>
        <strain evidence="6">DSM 17168</strain>
    </source>
</reference>
<dbReference type="InterPro" id="IPR003451">
    <property type="entry name" value="LytB/IspH"/>
</dbReference>
<evidence type="ECO:0000256" key="3">
    <source>
        <dbReference type="ARBA" id="ARBA00023004"/>
    </source>
</evidence>
<keyword evidence="7" id="KW-1185">Reference proteome</keyword>
<dbReference type="PANTHER" id="PTHR30426:SF0">
    <property type="entry name" value="4-HYDROXY-3-METHYLBUT-2-ENYL DIPHOSPHATE REDUCTASE"/>
    <property type="match status" value="1"/>
</dbReference>
<keyword evidence="2 5" id="KW-0479">Metal-binding</keyword>
<feature type="binding site" evidence="5">
    <location>
        <position position="96"/>
    </location>
    <ligand>
        <name>(2E)-4-hydroxy-3-methylbut-2-enyl diphosphate</name>
        <dbReference type="ChEBI" id="CHEBI:128753"/>
    </ligand>
</feature>
<comment type="pathway">
    <text evidence="5">Isoprenoid biosynthesis; dimethylallyl diphosphate biosynthesis; dimethylallyl diphosphate from (2E)-4-hydroxy-3-methylbutenyl diphosphate: step 1/1.</text>
</comment>
<feature type="binding site" evidence="5">
    <location>
        <position position="288"/>
    </location>
    <ligand>
        <name>isopentenyl diphosphate</name>
        <dbReference type="ChEBI" id="CHEBI:128769"/>
    </ligand>
</feature>
<dbReference type="CDD" id="cd13944">
    <property type="entry name" value="lytB_ispH"/>
    <property type="match status" value="1"/>
</dbReference>
<name>A0ABQ4SAF0_9HYPH</name>
<comment type="function">
    <text evidence="5">Catalyzes the conversion of 1-hydroxy-2-methyl-2-(E)-butenyl 4-diphosphate (HMBPP) into a mixture of isopentenyl diphosphate (IPP) and dimethylallyl diphosphate (DMAPP). Acts in the terminal step of the DOXP/MEP pathway for isoprenoid precursor biosynthesis.</text>
</comment>
<comment type="similarity">
    <text evidence="5">Belongs to the IspH family.</text>
</comment>
<feature type="binding site" evidence="5">
    <location>
        <position position="63"/>
    </location>
    <ligand>
        <name>dimethylallyl diphosphate</name>
        <dbReference type="ChEBI" id="CHEBI:57623"/>
    </ligand>
</feature>
<feature type="binding site" evidence="5">
    <location>
        <position position="146"/>
    </location>
    <ligand>
        <name>(2E)-4-hydroxy-3-methylbut-2-enyl diphosphate</name>
        <dbReference type="ChEBI" id="CHEBI:128753"/>
    </ligand>
</feature>
<dbReference type="PANTHER" id="PTHR30426">
    <property type="entry name" value="4-HYDROXY-3-METHYLBUT-2-ENYL DIPHOSPHATE REDUCTASE"/>
    <property type="match status" value="1"/>
</dbReference>
<comment type="caution">
    <text evidence="6">The sequence shown here is derived from an EMBL/GenBank/DDBJ whole genome shotgun (WGS) entry which is preliminary data.</text>
</comment>
<organism evidence="6 7">
    <name type="scientific">Methylobacterium isbiliense</name>
    <dbReference type="NCBI Taxonomy" id="315478"/>
    <lineage>
        <taxon>Bacteria</taxon>
        <taxon>Pseudomonadati</taxon>
        <taxon>Pseudomonadota</taxon>
        <taxon>Alphaproteobacteria</taxon>
        <taxon>Hyphomicrobiales</taxon>
        <taxon>Methylobacteriaceae</taxon>
        <taxon>Methylobacterium</taxon>
    </lineage>
</organism>
<feature type="binding site" evidence="5">
    <location>
        <position position="216"/>
    </location>
    <ligand>
        <name>[4Fe-4S] cluster</name>
        <dbReference type="ChEBI" id="CHEBI:49883"/>
    </ligand>
</feature>
<keyword evidence="4 5" id="KW-0411">Iron-sulfur</keyword>
<keyword evidence="3 5" id="KW-0408">Iron</keyword>
<dbReference type="Pfam" id="PF02401">
    <property type="entry name" value="LYTB"/>
    <property type="match status" value="1"/>
</dbReference>
<feature type="binding site" evidence="5">
    <location>
        <position position="118"/>
    </location>
    <ligand>
        <name>[4Fe-4S] cluster</name>
        <dbReference type="ChEBI" id="CHEBI:49883"/>
    </ligand>
</feature>
<feature type="binding site" evidence="5">
    <location>
        <position position="246"/>
    </location>
    <ligand>
        <name>(2E)-4-hydroxy-3-methylbut-2-enyl diphosphate</name>
        <dbReference type="ChEBI" id="CHEBI:128753"/>
    </ligand>
</feature>